<reference evidence="2 3" key="1">
    <citation type="submission" date="2015-11" db="EMBL/GenBank/DDBJ databases">
        <title>Bacillus caseinolyticus sp nov.</title>
        <authorList>
            <person name="Dastager S.G."/>
            <person name="Mawlankar R."/>
        </authorList>
    </citation>
    <scope>NUCLEOTIDE SEQUENCE [LARGE SCALE GENOMIC DNA]</scope>
    <source>
        <strain evidence="2 3">SGD-V-76</strain>
    </source>
</reference>
<keyword evidence="1" id="KW-1133">Transmembrane helix</keyword>
<dbReference type="Proteomes" id="UP000053681">
    <property type="component" value="Unassembled WGS sequence"/>
</dbReference>
<proteinExistence type="predicted"/>
<keyword evidence="1" id="KW-0472">Membrane</keyword>
<organism evidence="2 3">
    <name type="scientific">Priestia veravalensis</name>
    <dbReference type="NCBI Taxonomy" id="1414648"/>
    <lineage>
        <taxon>Bacteria</taxon>
        <taxon>Bacillati</taxon>
        <taxon>Bacillota</taxon>
        <taxon>Bacilli</taxon>
        <taxon>Bacillales</taxon>
        <taxon>Bacillaceae</taxon>
        <taxon>Priestia</taxon>
    </lineage>
</organism>
<evidence type="ECO:0000313" key="3">
    <source>
        <dbReference type="Proteomes" id="UP000053681"/>
    </source>
</evidence>
<dbReference type="AlphaFoldDB" id="A0A0V8JNQ9"/>
<keyword evidence="1" id="KW-0812">Transmembrane</keyword>
<feature type="transmembrane region" description="Helical" evidence="1">
    <location>
        <begin position="21"/>
        <end position="43"/>
    </location>
</feature>
<dbReference type="EMBL" id="LNQP01000022">
    <property type="protein sequence ID" value="KSU88493.1"/>
    <property type="molecule type" value="Genomic_DNA"/>
</dbReference>
<dbReference type="RefSeq" id="WP_025908549.1">
    <property type="nucleotide sequence ID" value="NZ_KQ758638.1"/>
</dbReference>
<sequence length="67" mass="7934">MKKRINLQFNSYQVQRWFKTIGAACAQFIIPLTIIQGIRTLFFPTTFDVFLLAIFSLITIVLYLEWM</sequence>
<evidence type="ECO:0000256" key="1">
    <source>
        <dbReference type="SAM" id="Phobius"/>
    </source>
</evidence>
<gene>
    <name evidence="2" type="ORF">AS180_07310</name>
</gene>
<evidence type="ECO:0000313" key="2">
    <source>
        <dbReference type="EMBL" id="KSU88493.1"/>
    </source>
</evidence>
<keyword evidence="3" id="KW-1185">Reference proteome</keyword>
<accession>A0A0V8JNQ9</accession>
<protein>
    <submittedName>
        <fullName evidence="2">Uncharacterized protein</fullName>
    </submittedName>
</protein>
<name>A0A0V8JNQ9_9BACI</name>
<comment type="caution">
    <text evidence="2">The sequence shown here is derived from an EMBL/GenBank/DDBJ whole genome shotgun (WGS) entry which is preliminary data.</text>
</comment>
<feature type="transmembrane region" description="Helical" evidence="1">
    <location>
        <begin position="49"/>
        <end position="66"/>
    </location>
</feature>